<gene>
    <name evidence="1" type="ORF">LCGC14_0732140</name>
</gene>
<sequence length="308" mass="36209">MYVCQDWFPLKKGDRRKSDGFWMDDLLLRQIDVLLKNVVKDWDFTIIISGQGEMRVGKSVLAMQIGAYWTYELEKRFGIKVPFNVKENFVLNGNELMQKGNQLGEKYKYSVLVFDEAADDLESTKVLKATTQAIKDYLRKAAQFNMLNIIVQSEFFELPKAIAISRSMYLIDVSYTIDEVGLFERGSFDFYSKRRKKYLYLKGKKDLNYHAQRSDFKGAFSNFYPVDEAEYRQEKADSLKRWKHMTAAELRWREWLRGALSIIYQTGKSHREIADDMNSISDIRIHHSTIGRILKKEKFEVENEENGE</sequence>
<evidence type="ECO:0008006" key="2">
    <source>
        <dbReference type="Google" id="ProtNLM"/>
    </source>
</evidence>
<reference evidence="1" key="1">
    <citation type="journal article" date="2015" name="Nature">
        <title>Complex archaea that bridge the gap between prokaryotes and eukaryotes.</title>
        <authorList>
            <person name="Spang A."/>
            <person name="Saw J.H."/>
            <person name="Jorgensen S.L."/>
            <person name="Zaremba-Niedzwiedzka K."/>
            <person name="Martijn J."/>
            <person name="Lind A.E."/>
            <person name="van Eijk R."/>
            <person name="Schleper C."/>
            <person name="Guy L."/>
            <person name="Ettema T.J."/>
        </authorList>
    </citation>
    <scope>NUCLEOTIDE SEQUENCE</scope>
</reference>
<comment type="caution">
    <text evidence="1">The sequence shown here is derived from an EMBL/GenBank/DDBJ whole genome shotgun (WGS) entry which is preliminary data.</text>
</comment>
<dbReference type="EMBL" id="LAZR01001697">
    <property type="protein sequence ID" value="KKN40578.1"/>
    <property type="molecule type" value="Genomic_DNA"/>
</dbReference>
<protein>
    <recommendedName>
        <fullName evidence="2">Zona occludens toxin N-terminal domain-containing protein</fullName>
    </recommendedName>
</protein>
<proteinExistence type="predicted"/>
<evidence type="ECO:0000313" key="1">
    <source>
        <dbReference type="EMBL" id="KKN40578.1"/>
    </source>
</evidence>
<organism evidence="1">
    <name type="scientific">marine sediment metagenome</name>
    <dbReference type="NCBI Taxonomy" id="412755"/>
    <lineage>
        <taxon>unclassified sequences</taxon>
        <taxon>metagenomes</taxon>
        <taxon>ecological metagenomes</taxon>
    </lineage>
</organism>
<name>A0A0F9TGI7_9ZZZZ</name>
<accession>A0A0F9TGI7</accession>
<dbReference type="AlphaFoldDB" id="A0A0F9TGI7"/>